<dbReference type="Gene3D" id="1.20.1270.60">
    <property type="entry name" value="Arfaptin homology (AH) domain/BAR domain"/>
    <property type="match status" value="1"/>
</dbReference>
<dbReference type="GO" id="GO:0001891">
    <property type="term" value="C:phagocytic cup"/>
    <property type="evidence" value="ECO:0007669"/>
    <property type="project" value="TreeGrafter"/>
</dbReference>
<evidence type="ECO:0000313" key="11">
    <source>
        <dbReference type="Proteomes" id="UP000694427"/>
    </source>
</evidence>
<evidence type="ECO:0000256" key="4">
    <source>
        <dbReference type="ARBA" id="ARBA00022490"/>
    </source>
</evidence>
<evidence type="ECO:0000256" key="7">
    <source>
        <dbReference type="SAM" id="Coils"/>
    </source>
</evidence>
<dbReference type="GO" id="GO:0012505">
    <property type="term" value="C:endomembrane system"/>
    <property type="evidence" value="ECO:0007669"/>
    <property type="project" value="UniProtKB-SubCell"/>
</dbReference>
<dbReference type="GO" id="GO:0006911">
    <property type="term" value="P:phagocytosis, engulfment"/>
    <property type="evidence" value="ECO:0007669"/>
    <property type="project" value="TreeGrafter"/>
</dbReference>
<evidence type="ECO:0000256" key="1">
    <source>
        <dbReference type="ARBA" id="ARBA00004308"/>
    </source>
</evidence>
<feature type="coiled-coil region" evidence="7">
    <location>
        <begin position="164"/>
        <end position="198"/>
    </location>
</feature>
<dbReference type="PANTHER" id="PTHR46514:SF1">
    <property type="entry name" value="BRIDGING INTEGRATOR 2"/>
    <property type="match status" value="1"/>
</dbReference>
<dbReference type="Proteomes" id="UP000694427">
    <property type="component" value="Unplaced"/>
</dbReference>
<accession>A0A8C1LQI7</accession>
<keyword evidence="6" id="KW-0472">Membrane</keyword>
<reference evidence="10" key="1">
    <citation type="submission" date="2025-08" db="UniProtKB">
        <authorList>
            <consortium name="Ensembl"/>
        </authorList>
    </citation>
    <scope>IDENTIFICATION</scope>
</reference>
<keyword evidence="11" id="KW-1185">Reference proteome</keyword>
<dbReference type="SUPFAM" id="SSF103657">
    <property type="entry name" value="BAR/IMD domain-like"/>
    <property type="match status" value="1"/>
</dbReference>
<dbReference type="InterPro" id="IPR027267">
    <property type="entry name" value="AH/BAR_dom_sf"/>
</dbReference>
<dbReference type="Ensembl" id="ENSCCRT00010069772.1">
    <property type="protein sequence ID" value="ENSCCRP00010063536.1"/>
    <property type="gene ID" value="ENSCCRG00010027092.1"/>
</dbReference>
<evidence type="ECO:0000313" key="10">
    <source>
        <dbReference type="Ensembl" id="ENSCCRP00010063536.1"/>
    </source>
</evidence>
<evidence type="ECO:0000256" key="5">
    <source>
        <dbReference type="ARBA" id="ARBA00023054"/>
    </source>
</evidence>
<comment type="subcellular location">
    <subcellularLocation>
        <location evidence="2">Cytoplasm</location>
    </subcellularLocation>
    <subcellularLocation>
        <location evidence="1">Endomembrane system</location>
    </subcellularLocation>
</comment>
<keyword evidence="4" id="KW-0963">Cytoplasm</keyword>
<reference evidence="10" key="2">
    <citation type="submission" date="2025-09" db="UniProtKB">
        <authorList>
            <consortium name="Ensembl"/>
        </authorList>
    </citation>
    <scope>IDENTIFICATION</scope>
</reference>
<dbReference type="GO" id="GO:0005543">
    <property type="term" value="F:phospholipid binding"/>
    <property type="evidence" value="ECO:0007669"/>
    <property type="project" value="TreeGrafter"/>
</dbReference>
<dbReference type="Pfam" id="PF03114">
    <property type="entry name" value="BAR"/>
    <property type="match status" value="1"/>
</dbReference>
<evidence type="ECO:0000259" key="9">
    <source>
        <dbReference type="PROSITE" id="PS51021"/>
    </source>
</evidence>
<dbReference type="AlphaFoldDB" id="A0A8C1LQI7"/>
<dbReference type="InterPro" id="IPR003005">
    <property type="entry name" value="Amphiphysin"/>
</dbReference>
<dbReference type="GO" id="GO:0097320">
    <property type="term" value="P:plasma membrane tubulation"/>
    <property type="evidence" value="ECO:0007669"/>
    <property type="project" value="TreeGrafter"/>
</dbReference>
<name>A0A8C1LQI7_CYPCA</name>
<dbReference type="PANTHER" id="PTHR46514">
    <property type="entry name" value="AMPHIPHYSIN"/>
    <property type="match status" value="1"/>
</dbReference>
<dbReference type="SMART" id="SM00721">
    <property type="entry name" value="BAR"/>
    <property type="match status" value="1"/>
</dbReference>
<keyword evidence="5 7" id="KW-0175">Coiled coil</keyword>
<organism evidence="10 11">
    <name type="scientific">Cyprinus carpio</name>
    <name type="common">Common carp</name>
    <dbReference type="NCBI Taxonomy" id="7962"/>
    <lineage>
        <taxon>Eukaryota</taxon>
        <taxon>Metazoa</taxon>
        <taxon>Chordata</taxon>
        <taxon>Craniata</taxon>
        <taxon>Vertebrata</taxon>
        <taxon>Euteleostomi</taxon>
        <taxon>Actinopterygii</taxon>
        <taxon>Neopterygii</taxon>
        <taxon>Teleostei</taxon>
        <taxon>Ostariophysi</taxon>
        <taxon>Cypriniformes</taxon>
        <taxon>Cyprinidae</taxon>
        <taxon>Cyprininae</taxon>
        <taxon>Cyprinus</taxon>
    </lineage>
</organism>
<dbReference type="GO" id="GO:0071800">
    <property type="term" value="P:podosome assembly"/>
    <property type="evidence" value="ECO:0007669"/>
    <property type="project" value="TreeGrafter"/>
</dbReference>
<evidence type="ECO:0000256" key="2">
    <source>
        <dbReference type="ARBA" id="ARBA00004496"/>
    </source>
</evidence>
<dbReference type="PRINTS" id="PR01251">
    <property type="entry name" value="AMPHIPHYSIN"/>
</dbReference>
<evidence type="ECO:0000256" key="3">
    <source>
        <dbReference type="ARBA" id="ARBA00022443"/>
    </source>
</evidence>
<dbReference type="GO" id="GO:0002102">
    <property type="term" value="C:podosome"/>
    <property type="evidence" value="ECO:0007669"/>
    <property type="project" value="TreeGrafter"/>
</dbReference>
<dbReference type="Gene3D" id="2.30.30.40">
    <property type="entry name" value="SH3 Domains"/>
    <property type="match status" value="1"/>
</dbReference>
<dbReference type="PROSITE" id="PS51021">
    <property type="entry name" value="BAR"/>
    <property type="match status" value="1"/>
</dbReference>
<keyword evidence="3" id="KW-0728">SH3 domain</keyword>
<evidence type="ECO:0000256" key="6">
    <source>
        <dbReference type="ARBA" id="ARBA00023136"/>
    </source>
</evidence>
<protein>
    <submittedName>
        <fullName evidence="10">Bridging integrator 2b</fullName>
    </submittedName>
</protein>
<feature type="compositionally biased region" description="Basic and acidic residues" evidence="8">
    <location>
        <begin position="252"/>
        <end position="273"/>
    </location>
</feature>
<feature type="region of interest" description="Disordered" evidence="8">
    <location>
        <begin position="246"/>
        <end position="305"/>
    </location>
</feature>
<dbReference type="InterPro" id="IPR004148">
    <property type="entry name" value="BAR_dom"/>
</dbReference>
<dbReference type="GO" id="GO:0005737">
    <property type="term" value="C:cytoplasm"/>
    <property type="evidence" value="ECO:0007669"/>
    <property type="project" value="UniProtKB-SubCell"/>
</dbReference>
<proteinExistence type="predicted"/>
<sequence>MAEGKQGANIGGNIGAGAGILAKRFQKSMNRAQEKVLQKLGKTMETRDEQFEECSANLNKQQADGIRLYKDVKSYYNAVKVMHESSKRLSQTLKDIYEPDWLGVEDLTVIMESEDLLWNDYEEKLSDQVVRTMENYTGQFQDVKERVAKRGRKLVDYDSARHHLEALQNSKKRDDAKISKAEEEFNKAQEVFEDINKELREELPVLYQSRISCYVTMFQNISNLRDVFYKEMSTVRLSGQPFYETKSAAASEETHHASTDGDNEDKPLSDVQDKTAPVPTPRRSSTSKKDEGETDQNASGCSEDVKVQKIDYENPPGFLYKAVALQDQDSDEGVLLLFEKGDVILTFVDEEEEKPEGTVWGVKEQDWIQYKDLTLLSGIVEESMIQRITSD</sequence>
<evidence type="ECO:0000256" key="8">
    <source>
        <dbReference type="SAM" id="MobiDB-lite"/>
    </source>
</evidence>
<feature type="domain" description="BAR" evidence="9">
    <location>
        <begin position="36"/>
        <end position="268"/>
    </location>
</feature>
<dbReference type="FunFam" id="1.20.1270.60:FF:000013">
    <property type="entry name" value="Amphiphysin isoform 2"/>
    <property type="match status" value="1"/>
</dbReference>